<organism evidence="3 4">
    <name type="scientific">Algoriphagus halophytocola</name>
    <dbReference type="NCBI Taxonomy" id="2991499"/>
    <lineage>
        <taxon>Bacteria</taxon>
        <taxon>Pseudomonadati</taxon>
        <taxon>Bacteroidota</taxon>
        <taxon>Cytophagia</taxon>
        <taxon>Cytophagales</taxon>
        <taxon>Cyclobacteriaceae</taxon>
        <taxon>Algoriphagus</taxon>
    </lineage>
</organism>
<feature type="transmembrane region" description="Helical" evidence="1">
    <location>
        <begin position="7"/>
        <end position="25"/>
    </location>
</feature>
<gene>
    <name evidence="3" type="ORF">OM944_04600</name>
</gene>
<proteinExistence type="predicted"/>
<keyword evidence="4" id="KW-1185">Reference proteome</keyword>
<dbReference type="RefSeq" id="WP_264810398.1">
    <property type="nucleotide sequence ID" value="NZ_CP110226.1"/>
</dbReference>
<dbReference type="PANTHER" id="PTHR46825:SF8">
    <property type="entry name" value="BETA-LACTAMASE-RELATED"/>
    <property type="match status" value="1"/>
</dbReference>
<keyword evidence="1" id="KW-0812">Transmembrane</keyword>
<feature type="domain" description="Beta-lactamase-related" evidence="2">
    <location>
        <begin position="59"/>
        <end position="362"/>
    </location>
</feature>
<dbReference type="PANTHER" id="PTHR46825">
    <property type="entry name" value="D-ALANYL-D-ALANINE-CARBOXYPEPTIDASE/ENDOPEPTIDASE AMPH"/>
    <property type="match status" value="1"/>
</dbReference>
<dbReference type="InterPro" id="IPR050491">
    <property type="entry name" value="AmpC-like"/>
</dbReference>
<evidence type="ECO:0000259" key="2">
    <source>
        <dbReference type="Pfam" id="PF00144"/>
    </source>
</evidence>
<keyword evidence="1" id="KW-0472">Membrane</keyword>
<dbReference type="SUPFAM" id="SSF56601">
    <property type="entry name" value="beta-lactamase/transpeptidase-like"/>
    <property type="match status" value="1"/>
</dbReference>
<dbReference type="EMBL" id="CP110226">
    <property type="protein sequence ID" value="UZD23773.1"/>
    <property type="molecule type" value="Genomic_DNA"/>
</dbReference>
<dbReference type="Pfam" id="PF00144">
    <property type="entry name" value="Beta-lactamase"/>
    <property type="match status" value="1"/>
</dbReference>
<dbReference type="Proteomes" id="UP001163156">
    <property type="component" value="Chromosome"/>
</dbReference>
<sequence>MAKTLKIIALGLVLWLAAFLIWEWWQSYPKVRAKPVLKSADLKSGIDSILSKSIPEFLLPGVSLAIVKDGKVIYLNALGYENLESKDSLKVHSKIPVASVSKLFTALGLAHVMAEDSIPVSSPVNTLLSPGLSALPPIQNHNFRHFLSHRSGLRDQNYREMIFRSGKTIRLEEWARDFLAHSATYYSDSSRYHYADSNFDLIGYFLARHKGEDFDLVMHENLFSPAGMLNSEFVKEWPMPENALQGYEKTFLWKRSLPTSMRFGSLPSPSSGLVTTTADMSLAMIHLLRGEMGIFQEELAWLTESKSGPILGFQELELNGSLWMGHFGGQAGFSSFLFFSKQKNMGIFLFANTRDQADFRLALAGQIESYISQKFFE</sequence>
<reference evidence="3" key="1">
    <citation type="submission" date="2022-10" db="EMBL/GenBank/DDBJ databases">
        <title>Algoriphagus sp. a novel bacteria isolate from halophytes salicornia europaea.</title>
        <authorList>
            <person name="Peng Y."/>
            <person name="Jiang L."/>
            <person name="Lee J."/>
        </authorList>
    </citation>
    <scope>NUCLEOTIDE SEQUENCE</scope>
    <source>
        <strain evidence="3">TR-M5</strain>
    </source>
</reference>
<accession>A0ABY6MKS4</accession>
<evidence type="ECO:0000256" key="1">
    <source>
        <dbReference type="SAM" id="Phobius"/>
    </source>
</evidence>
<keyword evidence="1" id="KW-1133">Transmembrane helix</keyword>
<evidence type="ECO:0000313" key="3">
    <source>
        <dbReference type="EMBL" id="UZD23773.1"/>
    </source>
</evidence>
<evidence type="ECO:0000313" key="4">
    <source>
        <dbReference type="Proteomes" id="UP001163156"/>
    </source>
</evidence>
<dbReference type="Gene3D" id="3.40.710.10">
    <property type="entry name" value="DD-peptidase/beta-lactamase superfamily"/>
    <property type="match status" value="1"/>
</dbReference>
<dbReference type="InterPro" id="IPR012338">
    <property type="entry name" value="Beta-lactam/transpept-like"/>
</dbReference>
<name>A0ABY6MKS4_9BACT</name>
<dbReference type="InterPro" id="IPR001466">
    <property type="entry name" value="Beta-lactam-related"/>
</dbReference>
<protein>
    <submittedName>
        <fullName evidence="3">Beta-lactamase family protein</fullName>
    </submittedName>
</protein>